<dbReference type="InterPro" id="IPR012902">
    <property type="entry name" value="N_methyl_site"/>
</dbReference>
<proteinExistence type="predicted"/>
<dbReference type="EMBL" id="POSP01000003">
    <property type="protein sequence ID" value="PND36916.1"/>
    <property type="molecule type" value="Genomic_DNA"/>
</dbReference>
<dbReference type="InterPro" id="IPR045584">
    <property type="entry name" value="Pilin-like"/>
</dbReference>
<keyword evidence="1" id="KW-0472">Membrane</keyword>
<gene>
    <name evidence="2" type="ORF">C1O66_04755</name>
</gene>
<name>A0A2N8KTZ1_9BURK</name>
<keyword evidence="1" id="KW-0812">Transmembrane</keyword>
<dbReference type="RefSeq" id="WP_102766839.1">
    <property type="nucleotide sequence ID" value="NZ_POSP01000003.1"/>
</dbReference>
<evidence type="ECO:0000256" key="1">
    <source>
        <dbReference type="SAM" id="Phobius"/>
    </source>
</evidence>
<evidence type="ECO:0000313" key="2">
    <source>
        <dbReference type="EMBL" id="PND36916.1"/>
    </source>
</evidence>
<organism evidence="2 3">
    <name type="scientific">Kinneretia aquatilis</name>
    <dbReference type="NCBI Taxonomy" id="2070761"/>
    <lineage>
        <taxon>Bacteria</taxon>
        <taxon>Pseudomonadati</taxon>
        <taxon>Pseudomonadota</taxon>
        <taxon>Betaproteobacteria</taxon>
        <taxon>Burkholderiales</taxon>
        <taxon>Sphaerotilaceae</taxon>
        <taxon>Roseateles</taxon>
    </lineage>
</organism>
<feature type="transmembrane region" description="Helical" evidence="1">
    <location>
        <begin position="21"/>
        <end position="45"/>
    </location>
</feature>
<comment type="caution">
    <text evidence="2">The sequence shown here is derived from an EMBL/GenBank/DDBJ whole genome shotgun (WGS) entry which is preliminary data.</text>
</comment>
<reference evidence="2 3" key="1">
    <citation type="submission" date="2018-01" db="EMBL/GenBank/DDBJ databases">
        <title>Draft genome sequence of Paucibacter aquatile CR182 isolated from freshwater of the Nakdong River.</title>
        <authorList>
            <person name="Choi A."/>
            <person name="Chung E.J."/>
        </authorList>
    </citation>
    <scope>NUCLEOTIDE SEQUENCE [LARGE SCALE GENOMIC DNA]</scope>
    <source>
        <strain evidence="2 3">CR182</strain>
    </source>
</reference>
<dbReference type="OrthoDB" id="8685962at2"/>
<keyword evidence="3" id="KW-1185">Reference proteome</keyword>
<protein>
    <recommendedName>
        <fullName evidence="4">Prepilin-type cleavage/methylation domain-containing protein</fullName>
    </recommendedName>
</protein>
<sequence>MPGQQSMMRNGLMNERRRQRGLSLIELMVGITVGMIVVAAASLMMTSQLKEHKLLVLETQLQQDLRAAGDLILRDLRRAGFWAMPQNGVWAEGSFAAPTPNPYASVTSGGNAQNGSLEFQYSRHLANRDNAAGYPNPEDGAINDNTERFGFKLEDGILKVRLGAAWQPITDPATLTITAFQVQLQTQNLPLQQFCELTCPPGTACPLLQVRQVSINLVGQAVHDSSVVRSIQLSGRVRNDNVAGACPAVPA</sequence>
<dbReference type="SUPFAM" id="SSF54523">
    <property type="entry name" value="Pili subunits"/>
    <property type="match status" value="1"/>
</dbReference>
<dbReference type="Pfam" id="PF07963">
    <property type="entry name" value="N_methyl"/>
    <property type="match status" value="1"/>
</dbReference>
<dbReference type="Proteomes" id="UP000235916">
    <property type="component" value="Unassembled WGS sequence"/>
</dbReference>
<dbReference type="AlphaFoldDB" id="A0A2N8KTZ1"/>
<evidence type="ECO:0000313" key="3">
    <source>
        <dbReference type="Proteomes" id="UP000235916"/>
    </source>
</evidence>
<keyword evidence="1" id="KW-1133">Transmembrane helix</keyword>
<accession>A0A2N8KTZ1</accession>
<evidence type="ECO:0008006" key="4">
    <source>
        <dbReference type="Google" id="ProtNLM"/>
    </source>
</evidence>
<dbReference type="PROSITE" id="PS00409">
    <property type="entry name" value="PROKAR_NTER_METHYL"/>
    <property type="match status" value="1"/>
</dbReference>